<accession>A0A067LZ28</accession>
<organism evidence="2 3">
    <name type="scientific">Botryobasidium botryosum (strain FD-172 SS1)</name>
    <dbReference type="NCBI Taxonomy" id="930990"/>
    <lineage>
        <taxon>Eukaryota</taxon>
        <taxon>Fungi</taxon>
        <taxon>Dikarya</taxon>
        <taxon>Basidiomycota</taxon>
        <taxon>Agaricomycotina</taxon>
        <taxon>Agaricomycetes</taxon>
        <taxon>Cantharellales</taxon>
        <taxon>Botryobasidiaceae</taxon>
        <taxon>Botryobasidium</taxon>
    </lineage>
</organism>
<proteinExistence type="predicted"/>
<feature type="region of interest" description="Disordered" evidence="1">
    <location>
        <begin position="355"/>
        <end position="377"/>
    </location>
</feature>
<keyword evidence="3" id="KW-1185">Reference proteome</keyword>
<protein>
    <recommendedName>
        <fullName evidence="4">Zn(2)-C6 fungal-type domain-containing protein</fullName>
    </recommendedName>
</protein>
<dbReference type="InParanoid" id="A0A067LZ28"/>
<dbReference type="HOGENOM" id="CLU_577443_0_0_1"/>
<dbReference type="AlphaFoldDB" id="A0A067LZ28"/>
<sequence>MSTATSFPPSPPDLFSEWGKAIRYMQELLAREPDAKEDDSAIRANILSWCEQVGHAADTLTERTCALRDAKMPVTVESDMTQAIEHAILWGERLQREDAEVAPRSPAPVSEEASTALSILPASAKSNIQDALADPVTPAPALSIDTNQLTPRRSARQEEKSKIRASTVADGDSDESEKAAQTEDEQEDGSEGSKEGWLAYDIAGKHIGIVRCGLTRYLTRCSSCVTKGREECEGPAGVACLACKKSGSKCSYAFHGKKDLRPPKQAKLTLKRKAIAAPDARAEGGDADVAQRAPDGADAKRMRASHNQRLRTPASLPPLSLPPSPFAAKVSSVIPASPLAKISASRVAEDKIGVGGAGSNLRPSNSHSIPKSPGAQAATIPQSVPRAQVLGSNTVAAVIAELHEQKELVISLTANVCSLTAEVAQLKTSHDTECERISKQRKATTRLLASHAELTLEVESLRQGLKGTKH</sequence>
<dbReference type="EMBL" id="KL198103">
    <property type="protein sequence ID" value="KDQ07635.1"/>
    <property type="molecule type" value="Genomic_DNA"/>
</dbReference>
<gene>
    <name evidence="2" type="ORF">BOTBODRAFT_180505</name>
</gene>
<evidence type="ECO:0000313" key="3">
    <source>
        <dbReference type="Proteomes" id="UP000027195"/>
    </source>
</evidence>
<feature type="region of interest" description="Disordered" evidence="1">
    <location>
        <begin position="138"/>
        <end position="194"/>
    </location>
</feature>
<name>A0A067LZ28_BOTB1</name>
<evidence type="ECO:0008006" key="4">
    <source>
        <dbReference type="Google" id="ProtNLM"/>
    </source>
</evidence>
<dbReference type="Proteomes" id="UP000027195">
    <property type="component" value="Unassembled WGS sequence"/>
</dbReference>
<evidence type="ECO:0000313" key="2">
    <source>
        <dbReference type="EMBL" id="KDQ07635.1"/>
    </source>
</evidence>
<evidence type="ECO:0000256" key="1">
    <source>
        <dbReference type="SAM" id="MobiDB-lite"/>
    </source>
</evidence>
<reference evidence="3" key="1">
    <citation type="journal article" date="2014" name="Proc. Natl. Acad. Sci. U.S.A.">
        <title>Extensive sampling of basidiomycete genomes demonstrates inadequacy of the white-rot/brown-rot paradigm for wood decay fungi.</title>
        <authorList>
            <person name="Riley R."/>
            <person name="Salamov A.A."/>
            <person name="Brown D.W."/>
            <person name="Nagy L.G."/>
            <person name="Floudas D."/>
            <person name="Held B.W."/>
            <person name="Levasseur A."/>
            <person name="Lombard V."/>
            <person name="Morin E."/>
            <person name="Otillar R."/>
            <person name="Lindquist E.A."/>
            <person name="Sun H."/>
            <person name="LaButti K.M."/>
            <person name="Schmutz J."/>
            <person name="Jabbour D."/>
            <person name="Luo H."/>
            <person name="Baker S.E."/>
            <person name="Pisabarro A.G."/>
            <person name="Walton J.D."/>
            <person name="Blanchette R.A."/>
            <person name="Henrissat B."/>
            <person name="Martin F."/>
            <person name="Cullen D."/>
            <person name="Hibbett D.S."/>
            <person name="Grigoriev I.V."/>
        </authorList>
    </citation>
    <scope>NUCLEOTIDE SEQUENCE [LARGE SCALE GENOMIC DNA]</scope>
    <source>
        <strain evidence="3">FD-172 SS1</strain>
    </source>
</reference>
<feature type="region of interest" description="Disordered" evidence="1">
    <location>
        <begin position="279"/>
        <end position="298"/>
    </location>
</feature>